<dbReference type="SUPFAM" id="SSF53098">
    <property type="entry name" value="Ribonuclease H-like"/>
    <property type="match status" value="1"/>
</dbReference>
<evidence type="ECO:0000259" key="3">
    <source>
        <dbReference type="PROSITE" id="PS50175"/>
    </source>
</evidence>
<dbReference type="Pfam" id="PF17921">
    <property type="entry name" value="Integrase_H2C2"/>
    <property type="match status" value="1"/>
</dbReference>
<dbReference type="PANTHER" id="PTHR46888:SF13">
    <property type="entry name" value="RIBONUCLEASE H"/>
    <property type="match status" value="1"/>
</dbReference>
<reference evidence="5" key="2">
    <citation type="submission" date="2025-08" db="UniProtKB">
        <authorList>
            <consortium name="Ensembl"/>
        </authorList>
    </citation>
    <scope>IDENTIFICATION</scope>
</reference>
<accession>A0A4W5K981</accession>
<dbReference type="Pfam" id="PF00665">
    <property type="entry name" value="rve"/>
    <property type="match status" value="1"/>
</dbReference>
<reference evidence="5" key="3">
    <citation type="submission" date="2025-09" db="UniProtKB">
        <authorList>
            <consortium name="Ensembl"/>
        </authorList>
    </citation>
    <scope>IDENTIFICATION</scope>
</reference>
<dbReference type="Gene3D" id="3.30.420.10">
    <property type="entry name" value="Ribonuclease H-like superfamily/Ribonuclease H"/>
    <property type="match status" value="1"/>
</dbReference>
<dbReference type="Gene3D" id="1.10.340.70">
    <property type="match status" value="1"/>
</dbReference>
<protein>
    <recommendedName>
        <fullName evidence="1">Gypsy retrotransposon integrase-like protein 1</fullName>
    </recommendedName>
</protein>
<evidence type="ECO:0000313" key="6">
    <source>
        <dbReference type="Proteomes" id="UP000314982"/>
    </source>
</evidence>
<dbReference type="FunFam" id="3.30.420.10:FF:000032">
    <property type="entry name" value="Retrovirus-related Pol polyprotein from transposon 297-like Protein"/>
    <property type="match status" value="1"/>
</dbReference>
<dbReference type="Ensembl" id="ENSHHUT00000014256.1">
    <property type="protein sequence ID" value="ENSHHUP00000013808.1"/>
    <property type="gene ID" value="ENSHHUG00000008506.1"/>
</dbReference>
<reference evidence="6" key="1">
    <citation type="submission" date="2018-06" db="EMBL/GenBank/DDBJ databases">
        <title>Genome assembly of Danube salmon.</title>
        <authorList>
            <person name="Macqueen D.J."/>
            <person name="Gundappa M.K."/>
        </authorList>
    </citation>
    <scope>NUCLEOTIDE SEQUENCE [LARGE SCALE GENOMIC DNA]</scope>
</reference>
<dbReference type="InterPro" id="IPR001995">
    <property type="entry name" value="Peptidase_A2_cat"/>
</dbReference>
<dbReference type="Gene3D" id="1.10.4020.10">
    <property type="entry name" value="DNA breaking-rejoining enzymes"/>
    <property type="match status" value="1"/>
</dbReference>
<dbReference type="InterPro" id="IPR036397">
    <property type="entry name" value="RNaseH_sf"/>
</dbReference>
<proteinExistence type="predicted"/>
<dbReference type="GO" id="GO:0008270">
    <property type="term" value="F:zinc ion binding"/>
    <property type="evidence" value="ECO:0007669"/>
    <property type="project" value="InterPro"/>
</dbReference>
<dbReference type="PROSITE" id="PS50994">
    <property type="entry name" value="INTEGRASE"/>
    <property type="match status" value="1"/>
</dbReference>
<dbReference type="STRING" id="62062.ENSHHUP00000013808"/>
<dbReference type="PROSITE" id="PS50175">
    <property type="entry name" value="ASP_PROT_RETROV"/>
    <property type="match status" value="1"/>
</dbReference>
<dbReference type="GO" id="GO:0003676">
    <property type="term" value="F:nucleic acid binding"/>
    <property type="evidence" value="ECO:0007669"/>
    <property type="project" value="InterPro"/>
</dbReference>
<dbReference type="Gene3D" id="4.10.60.10">
    <property type="entry name" value="Zinc finger, CCHC-type"/>
    <property type="match status" value="1"/>
</dbReference>
<dbReference type="GO" id="GO:0015074">
    <property type="term" value="P:DNA integration"/>
    <property type="evidence" value="ECO:0007669"/>
    <property type="project" value="InterPro"/>
</dbReference>
<dbReference type="InterPro" id="IPR054465">
    <property type="entry name" value="Integrase_p58-like_C"/>
</dbReference>
<dbReference type="Proteomes" id="UP000314982">
    <property type="component" value="Unassembled WGS sequence"/>
</dbReference>
<evidence type="ECO:0000256" key="2">
    <source>
        <dbReference type="SAM" id="Coils"/>
    </source>
</evidence>
<name>A0A4W5K981_9TELE</name>
<organism evidence="5 6">
    <name type="scientific">Hucho hucho</name>
    <name type="common">huchen</name>
    <dbReference type="NCBI Taxonomy" id="62062"/>
    <lineage>
        <taxon>Eukaryota</taxon>
        <taxon>Metazoa</taxon>
        <taxon>Chordata</taxon>
        <taxon>Craniata</taxon>
        <taxon>Vertebrata</taxon>
        <taxon>Euteleostomi</taxon>
        <taxon>Actinopterygii</taxon>
        <taxon>Neopterygii</taxon>
        <taxon>Teleostei</taxon>
        <taxon>Protacanthopterygii</taxon>
        <taxon>Salmoniformes</taxon>
        <taxon>Salmonidae</taxon>
        <taxon>Salmoninae</taxon>
        <taxon>Hucho</taxon>
    </lineage>
</organism>
<dbReference type="AlphaFoldDB" id="A0A4W5K981"/>
<feature type="coiled-coil region" evidence="2">
    <location>
        <begin position="92"/>
        <end position="143"/>
    </location>
</feature>
<dbReference type="InterPro" id="IPR003309">
    <property type="entry name" value="SCAN_dom"/>
</dbReference>
<evidence type="ECO:0000256" key="1">
    <source>
        <dbReference type="ARBA" id="ARBA00039658"/>
    </source>
</evidence>
<dbReference type="SUPFAM" id="SSF57756">
    <property type="entry name" value="Retrovirus zinc finger-like domains"/>
    <property type="match status" value="1"/>
</dbReference>
<keyword evidence="6" id="KW-1185">Reference proteome</keyword>
<dbReference type="InterPro" id="IPR038269">
    <property type="entry name" value="SCAN_sf"/>
</dbReference>
<feature type="domain" description="Peptidase A2" evidence="3">
    <location>
        <begin position="475"/>
        <end position="511"/>
    </location>
</feature>
<dbReference type="PANTHER" id="PTHR46888">
    <property type="entry name" value="ZINC KNUCKLE DOMAINCONTAINING PROTEIN-RELATED"/>
    <property type="match status" value="1"/>
</dbReference>
<dbReference type="InterPro" id="IPR036875">
    <property type="entry name" value="Znf_CCHC_sf"/>
</dbReference>
<evidence type="ECO:0000313" key="5">
    <source>
        <dbReference type="Ensembl" id="ENSHHUP00000013808.1"/>
    </source>
</evidence>
<dbReference type="InterPro" id="IPR012337">
    <property type="entry name" value="RNaseH-like_sf"/>
</dbReference>
<dbReference type="FunFam" id="1.10.340.70:FF:000001">
    <property type="entry name" value="Retrovirus-related Pol polyprotein from transposon gypsy-like Protein"/>
    <property type="match status" value="1"/>
</dbReference>
<dbReference type="GO" id="GO:0006508">
    <property type="term" value="P:proteolysis"/>
    <property type="evidence" value="ECO:0007669"/>
    <property type="project" value="InterPro"/>
</dbReference>
<dbReference type="SUPFAM" id="SSF47353">
    <property type="entry name" value="Retrovirus capsid dimerization domain-like"/>
    <property type="match status" value="1"/>
</dbReference>
<dbReference type="Pfam" id="PF22938">
    <property type="entry name" value="Integrase_p58_C"/>
    <property type="match status" value="1"/>
</dbReference>
<keyword evidence="2" id="KW-0175">Coiled coil</keyword>
<dbReference type="GO" id="GO:0004190">
    <property type="term" value="F:aspartic-type endopeptidase activity"/>
    <property type="evidence" value="ECO:0007669"/>
    <property type="project" value="InterPro"/>
</dbReference>
<dbReference type="InterPro" id="IPR041588">
    <property type="entry name" value="Integrase_H2C2"/>
</dbReference>
<dbReference type="GeneTree" id="ENSGT01050000244855"/>
<evidence type="ECO:0000259" key="4">
    <source>
        <dbReference type="PROSITE" id="PS50994"/>
    </source>
</evidence>
<sequence length="1074" mass="121155">MASNVDEFIRFPSEELLEVCTKEQLLKIAEHYKVEISEKRLKNSIRLILKANLMESGILEVTTGVASAEYSPSPRNVTMVAPSISPSSLLFEQQKELLLLQLEHDREKLEHDRVKYEKELEFKQDLERAKIKLQQERLELVREGKLSGESLLWEGDPDLPRGRFSFGHAPDTFDIVGNLRLLPKFNEKDPETFFSLFERVADARSWPDSDRTLMLQCVLTGKAQEAYSALSVADSVRYDRVKSSVLQIYELVPEAYRQRFRTLKRDNKQTHVEFARELSSQFNRWCSASAVMTFQGLCDLIMLEQFKDTIPDHIATYINERKVKTVAEAAVLADEYVLTHKSVFAEPRIRSEWGRSERFGPRSPRYFGSRAEFHSNRVEPDSRGKADFGQECHYCQGSGHWKNECPVLRSRGKFSTGSYMKSKPTALATPVPHQFTPDTLSHAQGHMKVHIDPDYLPFVTEGFVSILGSKNLVPVTILRDTGASESFVLESVLPFSAETDSGNSVLIRGIGLNTLSVPLHKLRLDCGLVKGEVVVGVRPSLPIEGIDVILGNNLAGEHVWPVVFPSLVVSAKPSFLKIPDESAQSFPEVFSACAVTRSMSRGDLVTAPANEMATKKSVTTFPVIPLSVPRSDLIKEQQADPTLEALRDQIVPVEQLRNVAHGYFLQEDVLMRKWLSHGSCFLGEAISQVVVPVKLRELVLTSSHNDVAGHMGVRKTYNRILRHFFWPRLKRDVSEFIKTCHTCQLTGKPNQAIKPVPLFPIPVLSQPFEYLIIDCVGPLPRSKKGSSYLFTVMCQTTRFPAAYPLRSITTKSVLKALTQFFSLFGIPKVIQSDQGSNFTSNLFGQVLQQLHIKHNLSTAYHAQSQGALERFHQTLKSLLRAYCTEMDKDWEEGLPWLLLAAREVSQESMGFSPNDLVFGHKVRGILSVLQDDWKSPEPPQSLLAYVCDFRRRLYAAGEMAKDKLSSSQERMKGIFDRRTEPRQFSPGDQVLALLPIVGSPFQAKFQGPYTVVRQCTEQNYLVATPERRKAHQLCHVNLLKPYYIRLSEAEQLESTEDGKSVLLADTVISLGSCH</sequence>
<dbReference type="InterPro" id="IPR001584">
    <property type="entry name" value="Integrase_cat-core"/>
</dbReference>
<dbReference type="Pfam" id="PF02023">
    <property type="entry name" value="SCAN"/>
    <property type="match status" value="1"/>
</dbReference>
<feature type="domain" description="Integrase catalytic" evidence="4">
    <location>
        <begin position="763"/>
        <end position="921"/>
    </location>
</feature>